<keyword evidence="10" id="KW-0548">Nucleotidyltransferase</keyword>
<evidence type="ECO:0000256" key="5">
    <source>
        <dbReference type="ARBA" id="ARBA00022484"/>
    </source>
</evidence>
<keyword evidence="5" id="KW-0696">RNA-directed RNA polymerase</keyword>
<dbReference type="InterPro" id="IPR026890">
    <property type="entry name" value="Mononeg_mRNAcap"/>
</dbReference>
<evidence type="ECO:0000256" key="8">
    <source>
        <dbReference type="ARBA" id="ARBA00022679"/>
    </source>
</evidence>
<keyword evidence="8" id="KW-0808">Transferase</keyword>
<evidence type="ECO:0000256" key="24">
    <source>
        <dbReference type="ARBA" id="ARBA00047332"/>
    </source>
</evidence>
<keyword evidence="11" id="KW-0547">Nucleotide-binding</keyword>
<evidence type="ECO:0000256" key="11">
    <source>
        <dbReference type="ARBA" id="ARBA00022741"/>
    </source>
</evidence>
<evidence type="ECO:0000256" key="22">
    <source>
        <dbReference type="ARBA" id="ARBA00030436"/>
    </source>
</evidence>
<dbReference type="EC" id="2.7.7.88" evidence="4"/>
<evidence type="ECO:0000256" key="20">
    <source>
        <dbReference type="ARBA" id="ARBA00024499"/>
    </source>
</evidence>
<dbReference type="InterPro" id="IPR039530">
    <property type="entry name" value="L_methyltransferase_rhabdo"/>
</dbReference>
<evidence type="ECO:0000256" key="7">
    <source>
        <dbReference type="ARBA" id="ARBA00022664"/>
    </source>
</evidence>
<evidence type="ECO:0000256" key="9">
    <source>
        <dbReference type="ARBA" id="ARBA00022691"/>
    </source>
</evidence>
<evidence type="ECO:0000313" key="29">
    <source>
        <dbReference type="EMBL" id="AWB14585.1"/>
    </source>
</evidence>
<evidence type="ECO:0000256" key="3">
    <source>
        <dbReference type="ARBA" id="ARBA00012494"/>
    </source>
</evidence>
<comment type="catalytic activity">
    <reaction evidence="25">
        <text>a 5'-end (5'-triphosphoguanosine)-adenylyl-adenylyl-cytidylyl-adenosine in mRNA + 2 S-adenosyl-L-methionine = a 5'-end (N(7)-methyl 5'-triphosphoguanosine)-(2'-O-methyladenylyl)-adenylyl-cytidylyl-adenosine in mRNA + 2 S-adenosyl-L-homocysteine + H(+)</text>
        <dbReference type="Rhea" id="RHEA:65376"/>
        <dbReference type="Rhea" id="RHEA-COMP:16797"/>
        <dbReference type="Rhea" id="RHEA-COMP:16798"/>
        <dbReference type="ChEBI" id="CHEBI:15378"/>
        <dbReference type="ChEBI" id="CHEBI:57856"/>
        <dbReference type="ChEBI" id="CHEBI:59789"/>
        <dbReference type="ChEBI" id="CHEBI:156483"/>
        <dbReference type="ChEBI" id="CHEBI:156484"/>
        <dbReference type="EC" id="2.1.1.375"/>
    </reaction>
</comment>
<keyword evidence="15" id="KW-0693">Viral RNA replication</keyword>
<comment type="catalytic activity">
    <reaction evidence="19">
        <text>a 5'-end triphospho-adenylyl-adenylyl-cytidylyl-adenosine in mRNA + GDP + H(+) = a 5'-end (5'-triphosphoguanosine)-adenylyl-adenylyl-cytidylyl-adenosine in mRNA + diphosphate</text>
        <dbReference type="Rhea" id="RHEA:65436"/>
        <dbReference type="Rhea" id="RHEA-COMP:16797"/>
        <dbReference type="Rhea" id="RHEA-COMP:16799"/>
        <dbReference type="ChEBI" id="CHEBI:15378"/>
        <dbReference type="ChEBI" id="CHEBI:33019"/>
        <dbReference type="ChEBI" id="CHEBI:58189"/>
        <dbReference type="ChEBI" id="CHEBI:156484"/>
        <dbReference type="ChEBI" id="CHEBI:156503"/>
        <dbReference type="EC" id="2.7.7.88"/>
    </reaction>
</comment>
<name>A0A2S0SZ18_9RHAB</name>
<feature type="domain" description="Mononegavirus-type SAM-dependent 2'-O-MTase" evidence="28">
    <location>
        <begin position="1646"/>
        <end position="1846"/>
    </location>
</feature>
<evidence type="ECO:0000256" key="13">
    <source>
        <dbReference type="ARBA" id="ARBA00022840"/>
    </source>
</evidence>
<dbReference type="InterPro" id="IPR025786">
    <property type="entry name" value="Mononega_L_MeTrfase"/>
</dbReference>
<reference evidence="29" key="1">
    <citation type="submission" date="2017-05" db="EMBL/GenBank/DDBJ databases">
        <authorList>
            <person name="Song R."/>
            <person name="Chenine A.L."/>
            <person name="Ruprecht R.M."/>
        </authorList>
    </citation>
    <scope>NUCLEOTIDE SEQUENCE</scope>
    <source>
        <strain evidence="29">MFARV/NYC/Q053/1684</strain>
    </source>
</reference>
<dbReference type="PROSITE" id="PS51590">
    <property type="entry name" value="SAM_MT_MNV_L"/>
    <property type="match status" value="1"/>
</dbReference>
<protein>
    <recommendedName>
        <fullName evidence="23">Replicase</fullName>
        <ecNumber evidence="21">2.1.1.375</ecNumber>
        <ecNumber evidence="3">2.7.7.48</ecNumber>
        <ecNumber evidence="4">2.7.7.88</ecNumber>
    </recommendedName>
    <alternativeName>
        <fullName evidence="22">Transcriptase</fullName>
    </alternativeName>
</protein>
<evidence type="ECO:0000256" key="4">
    <source>
        <dbReference type="ARBA" id="ARBA00012582"/>
    </source>
</evidence>
<keyword evidence="14" id="KW-0946">Virion</keyword>
<keyword evidence="18" id="KW-0511">Multifunctional enzyme</keyword>
<keyword evidence="17" id="KW-1035">Host cytoplasm</keyword>
<dbReference type="EC" id="2.7.7.48" evidence="3"/>
<evidence type="ECO:0000256" key="18">
    <source>
        <dbReference type="ARBA" id="ARBA00023268"/>
    </source>
</evidence>
<accession>A0A2S0SZ18</accession>
<evidence type="ECO:0000256" key="19">
    <source>
        <dbReference type="ARBA" id="ARBA00024494"/>
    </source>
</evidence>
<dbReference type="GO" id="GO:0005524">
    <property type="term" value="F:ATP binding"/>
    <property type="evidence" value="ECO:0007669"/>
    <property type="project" value="UniProtKB-KW"/>
</dbReference>
<keyword evidence="13" id="KW-0067">ATP-binding</keyword>
<keyword evidence="9" id="KW-0949">S-adenosyl-L-methionine</keyword>
<dbReference type="NCBIfam" id="TIGR04198">
    <property type="entry name" value="paramyx_RNAcap"/>
    <property type="match status" value="1"/>
</dbReference>
<sequence length="2138" mass="244945">MDLFEFETYYDESFKNNLDLLDFEEEDQEILKEIPQLTKILSNRDYNLNSPLSVDLSYSLYRQLAGGGGAERNVPVPGNYISWVQKLSLSGIELVDPRLSHQILGHILRDECRFLDDIVKLHRTIHLDSAETSCVVAEFIKGWLGRTNLSFLPRNLPIQCLRWGQLMLECIDLVNLANAPDEAARRKVCKKRYSTGPNRDLRYMRCPNLGKVYVEGELVYLRKYRLLVEKNWVLMLKDILVARHNSLISIHLRNDDKYQNGSNFLLNFYSVGDMILEETGNEAYDIFSTIEPLCNLRFTELAHRHRPLILYNPSFRQHLGRKVTELERINPRVNDLRDLILAREDITELCTYYGSFRHFGHPIIEYMEGLKELKERVQMKRNVESAYANSLASDLSRKVLYSHWKKTREWAVHEDQIPGTHLLSKFIKNNSWPTRLVQLEFGDKWHELPLKKCFDIPEYLDPSDIYSDKSHSLTRSELLQHIANNPGKPIPSKKVLETLLNTEPTHWKNLLNSIERDGIPIEHLIIGLRDKERELKRKGRYFALMSWLMREYFVFTEYLIKEYYLPLFRGLTMADDMKTLIKKILVTSRGQGEETYEEITISNNIDYSKWCNTQSSEATNPIFGVMDRFLGYTKVISRTHEIFENSLVYYRGRPDLLRIEGGQVACLEGTDLVWEGQRGGLEGLRQKGWSILSLLVIERESKIRNTLVKTLAQGDNQVVCTQYKMNKYFTEAELINNLADISRNNRVIMTKIYEGVQKLGMIVNEDESVESADYLNYSKIPIYRGVFQCLETKKWSRVSCMTNDQLPGTSSILSSTVSNALAVAHFSDSPINSMVLYNWFGNFVRNLLCSYNPSLRCSPRDVVKDPEELESKRYKIKYLYLDPSLGGVGGMSLTRFLIRAFPDPVTEALSFWRLVHETTVDLELKRIALEAGNPRIRGASISDYTKLIEDPVALNIPHGMSIQNLVKEEVKKNMIADNSKFKNKVVKDCISHYATFADSFRLYLVSIRPMFPRFISEFYNASFPGIVEGIFSLFQNSRTIRKLYSYRYNKELDALVIKCELISISSILRKNILTPTRIWKCSTKQASELRDKSWRTKIIGSTIPHPLELICLSQKNIYAECLSCKAEDLAKNNYIQVILPEGLPQDYTTKGPLEPYLGSSTSETTSILRPWDQKTTISFIKRAYKLRDAINWLTPMHSNVSSTIINMIKSLTGDSGGNLIRGYKPSGCIEHRFHSARQSSGGYAAQSPSKLMWMTATTDFFREIGDVDYTFMFQALLIYAQMTSGEVHERVKNFAVDHYHIQCPDCLVPVSSLELNSASVFHFPDVTRVLDHWKPSDAPYFEKVERMEIEEGDITKLDQGRISYHIGKYMGYVYSFLLNKGSSAAQERSLFPLTIQYKVAPIHFSRGVADGIILGAIQESIHRHMVLKENGWIQVIKGLTHHIIRQLCQESSFQLLIRGEVFQNVFVSVPHRTPPSFPLTGAHLSAISVNYFCITADGFLEDDGHKAWRDCWLFEDVLDGEILALYLLSHDLRKIFHSHKKVDHKIEKRLKELSHLSMRIRSEKLLLSDLGDLHTKGKLCKKELRLILKDHPESANPSLGIKGYWNIKEAKNSLQIAKIEMTTEKQNPLVHPKIVRTQNPLMSIVRVDQYATSAPTKYDGLITKDNQPIKGDFGCFGDGSGGGTSFCARNSSKSSRGIFNSLVDLSTTVLHGTSPAPPASILMLGSEGLNKILNSRDCWKHPSDLSKTDTWKYFKRLIDEHQLNLSLMFFDMEMRSDQMSDNVEFLIAQNVKSMLRVGGTLIYKSYLERILTKEPNIVHRLAPRFRLTEVISTIWTSSQSSEVYIRFTGFEQARGGEHPDFARVVKSWKNWKCNRTLGEELGRARSVFFSDRHPVLPRELIPDRLQTLRSTLSSLGIDDGVLSVILTPLAKHSNHQLGLTTLMGVMCLCLENLIPTRSFSSTLSTPPSDQTIRRLLVVLLGFYYPIVLISNDLALYERIQCLLTEGIKIYICRTRITLKTKKTPEGKVKYGVSWHLQRKPHLLKERLCFLNSELAPIGQIGKMIMGIFRGQKINCKFLKEDFEFLLKTFSKGLTLKHIHRTTSILSVMTDSAASATDQVDSLMVSVEASSAKFEPWDS</sequence>
<evidence type="ECO:0000256" key="14">
    <source>
        <dbReference type="ARBA" id="ARBA00022844"/>
    </source>
</evidence>
<keyword evidence="7" id="KW-0507">mRNA processing</keyword>
<dbReference type="Pfam" id="PF14314">
    <property type="entry name" value="Methyltrans_Mon_2nd"/>
    <property type="match status" value="1"/>
</dbReference>
<comment type="subcellular location">
    <subcellularLocation>
        <location evidence="1">Host cytoplasm</location>
    </subcellularLocation>
    <subcellularLocation>
        <location evidence="2">Virion</location>
    </subcellularLocation>
</comment>
<evidence type="ECO:0000256" key="2">
    <source>
        <dbReference type="ARBA" id="ARBA00004328"/>
    </source>
</evidence>
<evidence type="ECO:0000256" key="26">
    <source>
        <dbReference type="ARBA" id="ARBA00048548"/>
    </source>
</evidence>
<dbReference type="GO" id="GO:0044423">
    <property type="term" value="C:virion component"/>
    <property type="evidence" value="ECO:0007669"/>
    <property type="project" value="UniProtKB-KW"/>
</dbReference>
<evidence type="ECO:0000256" key="10">
    <source>
        <dbReference type="ARBA" id="ARBA00022695"/>
    </source>
</evidence>
<dbReference type="Pfam" id="PF14318">
    <property type="entry name" value="Mononeg_mRNAcap"/>
    <property type="match status" value="1"/>
</dbReference>
<dbReference type="GO" id="GO:0004482">
    <property type="term" value="F:mRNA 5'-cap (guanine-N7-)-methyltransferase activity"/>
    <property type="evidence" value="ECO:0007669"/>
    <property type="project" value="InterPro"/>
</dbReference>
<keyword evidence="16" id="KW-0506">mRNA capping</keyword>
<evidence type="ECO:0000256" key="6">
    <source>
        <dbReference type="ARBA" id="ARBA00022603"/>
    </source>
</evidence>
<dbReference type="GO" id="GO:0016787">
    <property type="term" value="F:hydrolase activity"/>
    <property type="evidence" value="ECO:0007669"/>
    <property type="project" value="UniProtKB-KW"/>
</dbReference>
<dbReference type="InterPro" id="IPR014023">
    <property type="entry name" value="Mononeg_RNA_pol_cat"/>
</dbReference>
<dbReference type="Pfam" id="PF00946">
    <property type="entry name" value="Mononeg_RNA_pol"/>
    <property type="match status" value="1"/>
</dbReference>
<dbReference type="Pfam" id="PF21080">
    <property type="entry name" value="Methyltrans_Mon_1st"/>
    <property type="match status" value="1"/>
</dbReference>
<evidence type="ECO:0000256" key="16">
    <source>
        <dbReference type="ARBA" id="ARBA00023042"/>
    </source>
</evidence>
<organism evidence="29">
    <name type="scientific">Murine feces-associated rhabdovirus</name>
    <dbReference type="NCBI Taxonomy" id="2171387"/>
    <lineage>
        <taxon>Viruses</taxon>
        <taxon>Riboviria</taxon>
        <taxon>Orthornavirae</taxon>
        <taxon>Negarnaviricota</taxon>
        <taxon>Haploviricotina</taxon>
        <taxon>Monjiviricetes</taxon>
        <taxon>Mononegavirales</taxon>
        <taxon>Rhabdoviridae</taxon>
    </lineage>
</organism>
<keyword evidence="6" id="KW-0489">Methyltransferase</keyword>
<evidence type="ECO:0000256" key="12">
    <source>
        <dbReference type="ARBA" id="ARBA00022801"/>
    </source>
</evidence>
<comment type="catalytic activity">
    <reaction evidence="24">
        <text>a 5'-end (5'-triphosphoguanosine)-adenylyl-adenylyl-cytidylyl-adenosine in mRNA + S-adenosyl-L-methionine = a 5'-end (5'-triphosphoguanosine)-(2'-O-methyladenylyl)-adenylyl-cytidylyl-adenosine in mRNA + S-adenosyl-L-homocysteine + H(+)</text>
        <dbReference type="Rhea" id="RHEA:65380"/>
        <dbReference type="Rhea" id="RHEA-COMP:16797"/>
        <dbReference type="Rhea" id="RHEA-COMP:16801"/>
        <dbReference type="ChEBI" id="CHEBI:15378"/>
        <dbReference type="ChEBI" id="CHEBI:57856"/>
        <dbReference type="ChEBI" id="CHEBI:59789"/>
        <dbReference type="ChEBI" id="CHEBI:156482"/>
        <dbReference type="ChEBI" id="CHEBI:156484"/>
    </reaction>
</comment>
<dbReference type="EMBL" id="MF175079">
    <property type="protein sequence ID" value="AWB14585.1"/>
    <property type="molecule type" value="Viral_cRNA"/>
</dbReference>
<proteinExistence type="predicted"/>
<feature type="domain" description="RdRp catalytic" evidence="27">
    <location>
        <begin position="599"/>
        <end position="785"/>
    </location>
</feature>
<evidence type="ECO:0000259" key="27">
    <source>
        <dbReference type="PROSITE" id="PS50526"/>
    </source>
</evidence>
<keyword evidence="12" id="KW-0378">Hydrolase</keyword>
<evidence type="ECO:0000259" key="28">
    <source>
        <dbReference type="PROSITE" id="PS51590"/>
    </source>
</evidence>
<dbReference type="PROSITE" id="PS50526">
    <property type="entry name" value="RDRP_SSRNA_NEG_NONSEG"/>
    <property type="match status" value="1"/>
</dbReference>
<evidence type="ECO:0000256" key="17">
    <source>
        <dbReference type="ARBA" id="ARBA00023200"/>
    </source>
</evidence>
<evidence type="ECO:0000256" key="25">
    <source>
        <dbReference type="ARBA" id="ARBA00047370"/>
    </source>
</evidence>
<dbReference type="EC" id="2.1.1.375" evidence="21"/>
<evidence type="ECO:0000256" key="21">
    <source>
        <dbReference type="ARBA" id="ARBA00026099"/>
    </source>
</evidence>
<comment type="catalytic activity">
    <reaction evidence="26">
        <text>GTP + H2O = GDP + phosphate + H(+)</text>
        <dbReference type="Rhea" id="RHEA:19669"/>
        <dbReference type="ChEBI" id="CHEBI:15377"/>
        <dbReference type="ChEBI" id="CHEBI:15378"/>
        <dbReference type="ChEBI" id="CHEBI:37565"/>
        <dbReference type="ChEBI" id="CHEBI:43474"/>
        <dbReference type="ChEBI" id="CHEBI:58189"/>
    </reaction>
</comment>
<dbReference type="GO" id="GO:0003968">
    <property type="term" value="F:RNA-directed RNA polymerase activity"/>
    <property type="evidence" value="ECO:0007669"/>
    <property type="project" value="UniProtKB-KW"/>
</dbReference>
<dbReference type="InterPro" id="IPR039736">
    <property type="entry name" value="L_poly_C"/>
</dbReference>
<evidence type="ECO:0000256" key="15">
    <source>
        <dbReference type="ARBA" id="ARBA00022953"/>
    </source>
</evidence>
<reference evidence="29" key="2">
    <citation type="journal article" date="2018" name="MBio">
        <title>Viral Diversity of House Mice in New York City.</title>
        <authorList>
            <person name="Willams S.H."/>
            <person name="Che X."/>
            <person name="Garcia J.A."/>
            <person name="Klena J.D."/>
            <person name="Lee B."/>
            <person name="Muller D."/>
            <person name="Ulrich W."/>
            <person name="Corrigan R.M."/>
            <person name="Nichol S."/>
            <person name="Jain K."/>
            <person name="Lipkin W.I."/>
        </authorList>
    </citation>
    <scope>NUCLEOTIDE SEQUENCE</scope>
    <source>
        <strain evidence="29">MFARV/NYC/Q053/1684</strain>
    </source>
</reference>
<dbReference type="GO" id="GO:0030430">
    <property type="term" value="C:host cell cytoplasm"/>
    <property type="evidence" value="ECO:0007669"/>
    <property type="project" value="UniProtKB-SubCell"/>
</dbReference>
<dbReference type="InterPro" id="IPR048397">
    <property type="entry name" value="Methyltrans_Mon_CD"/>
</dbReference>
<evidence type="ECO:0000256" key="23">
    <source>
        <dbReference type="ARBA" id="ARBA00031012"/>
    </source>
</evidence>
<evidence type="ECO:0000256" key="1">
    <source>
        <dbReference type="ARBA" id="ARBA00004192"/>
    </source>
</evidence>
<comment type="catalytic activity">
    <reaction evidence="20">
        <text>a 5'-end (5'-triphosphoguanosine)-(2'-O-methyladenylyl)-adenylyl-cytidylyl-adenosine in mRNA + S-adenosyl-L-methionine = a 5'-end (N(7)-methyl 5'-triphosphoguanosine)-(2'-O-methyladenylyl)-adenylyl-cytidylyl-adenosine in mRNA + S-adenosyl-L-homocysteine</text>
        <dbReference type="Rhea" id="RHEA:65440"/>
        <dbReference type="Rhea" id="RHEA-COMP:16798"/>
        <dbReference type="Rhea" id="RHEA-COMP:16801"/>
        <dbReference type="ChEBI" id="CHEBI:57856"/>
        <dbReference type="ChEBI" id="CHEBI:59789"/>
        <dbReference type="ChEBI" id="CHEBI:156482"/>
        <dbReference type="ChEBI" id="CHEBI:156483"/>
    </reaction>
</comment>